<dbReference type="GO" id="GO:0005524">
    <property type="term" value="F:ATP binding"/>
    <property type="evidence" value="ECO:0007669"/>
    <property type="project" value="UniProtKB-KW"/>
</dbReference>
<keyword evidence="1" id="KW-0808">Transferase</keyword>
<dbReference type="InterPro" id="IPR007373">
    <property type="entry name" value="Thiamin_PyroPKinase_B1-bd"/>
</dbReference>
<dbReference type="GO" id="GO:0030975">
    <property type="term" value="F:thiamine binding"/>
    <property type="evidence" value="ECO:0007669"/>
    <property type="project" value="InterPro"/>
</dbReference>
<accession>A0A916YBH1</accession>
<dbReference type="GO" id="GO:0006772">
    <property type="term" value="P:thiamine metabolic process"/>
    <property type="evidence" value="ECO:0007669"/>
    <property type="project" value="UniProtKB-UniRule"/>
</dbReference>
<evidence type="ECO:0000256" key="3">
    <source>
        <dbReference type="ARBA" id="ARBA00022777"/>
    </source>
</evidence>
<dbReference type="RefSeq" id="WP_188854826.1">
    <property type="nucleotide sequence ID" value="NZ_BMJJ01000014.1"/>
</dbReference>
<protein>
    <recommendedName>
        <fullName evidence="5">Thiamine diphosphokinase</fullName>
        <ecNumber evidence="5">2.7.6.2</ecNumber>
    </recommendedName>
</protein>
<dbReference type="CDD" id="cd07995">
    <property type="entry name" value="TPK"/>
    <property type="match status" value="1"/>
</dbReference>
<dbReference type="Proteomes" id="UP000613160">
    <property type="component" value="Unassembled WGS sequence"/>
</dbReference>
<dbReference type="AlphaFoldDB" id="A0A916YBH1"/>
<keyword evidence="8" id="KW-1185">Reference proteome</keyword>
<comment type="caution">
    <text evidence="7">The sequence shown here is derived from an EMBL/GenBank/DDBJ whole genome shotgun (WGS) entry which is preliminary data.</text>
</comment>
<dbReference type="EC" id="2.7.6.2" evidence="5"/>
<sequence>MSRFTILLAGAIRPTPALRQALAGSRIIAADGGMAHAETLGVVPELWVGDFDSAPAALAARFAAVPRETFARDKDRTDGELAIDAAIARGARTILLVGALGGPRTDHAFMHLILALRYAARGIDMALFDGTEHALPLRLGSQRIDMQPGTDFSLLKFSDLSGLSIAGARWPLDDVALPFESILTQSNQALGPIEITLRQGRAILVFQADPASA</sequence>
<evidence type="ECO:0000259" key="6">
    <source>
        <dbReference type="SMART" id="SM00983"/>
    </source>
</evidence>
<evidence type="ECO:0000256" key="5">
    <source>
        <dbReference type="NCBIfam" id="TIGR01378"/>
    </source>
</evidence>
<dbReference type="SUPFAM" id="SSF63999">
    <property type="entry name" value="Thiamin pyrophosphokinase, catalytic domain"/>
    <property type="match status" value="1"/>
</dbReference>
<keyword evidence="3" id="KW-0418">Kinase</keyword>
<dbReference type="PANTHER" id="PTHR41299:SF1">
    <property type="entry name" value="THIAMINE PYROPHOSPHOKINASE"/>
    <property type="match status" value="1"/>
</dbReference>
<dbReference type="Gene3D" id="3.40.50.10240">
    <property type="entry name" value="Thiamin pyrophosphokinase, catalytic domain"/>
    <property type="match status" value="1"/>
</dbReference>
<dbReference type="NCBIfam" id="TIGR01378">
    <property type="entry name" value="thi_PPkinase"/>
    <property type="match status" value="1"/>
</dbReference>
<evidence type="ECO:0000256" key="2">
    <source>
        <dbReference type="ARBA" id="ARBA00022741"/>
    </source>
</evidence>
<dbReference type="InterPro" id="IPR007371">
    <property type="entry name" value="TPK_catalytic"/>
</dbReference>
<evidence type="ECO:0000313" key="8">
    <source>
        <dbReference type="Proteomes" id="UP000613160"/>
    </source>
</evidence>
<dbReference type="Pfam" id="PF04263">
    <property type="entry name" value="TPK_catalytic"/>
    <property type="match status" value="1"/>
</dbReference>
<name>A0A916YBH1_9HYPH</name>
<reference evidence="7" key="2">
    <citation type="submission" date="2020-09" db="EMBL/GenBank/DDBJ databases">
        <authorList>
            <person name="Sun Q."/>
            <person name="Zhou Y."/>
        </authorList>
    </citation>
    <scope>NUCLEOTIDE SEQUENCE</scope>
    <source>
        <strain evidence="7">CGMCC 1.15493</strain>
    </source>
</reference>
<evidence type="ECO:0000256" key="1">
    <source>
        <dbReference type="ARBA" id="ARBA00022679"/>
    </source>
</evidence>
<keyword evidence="4" id="KW-0067">ATP-binding</keyword>
<evidence type="ECO:0000256" key="4">
    <source>
        <dbReference type="ARBA" id="ARBA00022840"/>
    </source>
</evidence>
<dbReference type="InterPro" id="IPR006282">
    <property type="entry name" value="Thi_PPkinase"/>
</dbReference>
<dbReference type="SMART" id="SM00983">
    <property type="entry name" value="TPK_B1_binding"/>
    <property type="match status" value="1"/>
</dbReference>
<dbReference type="InterPro" id="IPR053149">
    <property type="entry name" value="TPK"/>
</dbReference>
<dbReference type="PANTHER" id="PTHR41299">
    <property type="entry name" value="THIAMINE PYROPHOSPHOKINASE"/>
    <property type="match status" value="1"/>
</dbReference>
<keyword evidence="2" id="KW-0547">Nucleotide-binding</keyword>
<evidence type="ECO:0000313" key="7">
    <source>
        <dbReference type="EMBL" id="GGD38385.1"/>
    </source>
</evidence>
<dbReference type="Pfam" id="PF04265">
    <property type="entry name" value="TPK_B1_binding"/>
    <property type="match status" value="1"/>
</dbReference>
<feature type="domain" description="Thiamin pyrophosphokinase thiamin-binding" evidence="6">
    <location>
        <begin position="140"/>
        <end position="203"/>
    </location>
</feature>
<dbReference type="GO" id="GO:0004788">
    <property type="term" value="F:thiamine diphosphokinase activity"/>
    <property type="evidence" value="ECO:0007669"/>
    <property type="project" value="UniProtKB-UniRule"/>
</dbReference>
<dbReference type="InterPro" id="IPR036759">
    <property type="entry name" value="TPK_catalytic_sf"/>
</dbReference>
<organism evidence="7 8">
    <name type="scientific">Aureimonas glaciei</name>
    <dbReference type="NCBI Taxonomy" id="1776957"/>
    <lineage>
        <taxon>Bacteria</taxon>
        <taxon>Pseudomonadati</taxon>
        <taxon>Pseudomonadota</taxon>
        <taxon>Alphaproteobacteria</taxon>
        <taxon>Hyphomicrobiales</taxon>
        <taxon>Aurantimonadaceae</taxon>
        <taxon>Aureimonas</taxon>
    </lineage>
</organism>
<dbReference type="EMBL" id="BMJJ01000014">
    <property type="protein sequence ID" value="GGD38385.1"/>
    <property type="molecule type" value="Genomic_DNA"/>
</dbReference>
<gene>
    <name evidence="7" type="ORF">GCM10011335_46410</name>
</gene>
<reference evidence="7" key="1">
    <citation type="journal article" date="2014" name="Int. J. Syst. Evol. Microbiol.">
        <title>Complete genome sequence of Corynebacterium casei LMG S-19264T (=DSM 44701T), isolated from a smear-ripened cheese.</title>
        <authorList>
            <consortium name="US DOE Joint Genome Institute (JGI-PGF)"/>
            <person name="Walter F."/>
            <person name="Albersmeier A."/>
            <person name="Kalinowski J."/>
            <person name="Ruckert C."/>
        </authorList>
    </citation>
    <scope>NUCLEOTIDE SEQUENCE</scope>
    <source>
        <strain evidence="7">CGMCC 1.15493</strain>
    </source>
</reference>
<dbReference type="GO" id="GO:0016301">
    <property type="term" value="F:kinase activity"/>
    <property type="evidence" value="ECO:0007669"/>
    <property type="project" value="UniProtKB-KW"/>
</dbReference>
<proteinExistence type="predicted"/>
<dbReference type="GO" id="GO:0009229">
    <property type="term" value="P:thiamine diphosphate biosynthetic process"/>
    <property type="evidence" value="ECO:0007669"/>
    <property type="project" value="InterPro"/>
</dbReference>